<feature type="domain" description="GH16" evidence="3">
    <location>
        <begin position="86"/>
        <end position="150"/>
    </location>
</feature>
<reference evidence="4" key="1">
    <citation type="submission" date="2020-08" db="EMBL/GenBank/DDBJ databases">
        <title>Plant Genome Project.</title>
        <authorList>
            <person name="Zhang R.-G."/>
        </authorList>
    </citation>
    <scope>NUCLEOTIDE SEQUENCE</scope>
    <source>
        <strain evidence="4">WSP0</strain>
        <tissue evidence="4">Leaf</tissue>
    </source>
</reference>
<sequence>MVWHRLWWSSVVFANAEPTRFRLLWWSPEVEAEAPPVLLVVGGVSTVKAFRVKDEVEGVRVLKMSPDCIGRVAPKEMMWPRPLRFDRDIEFYWGSENANVLSGKSLTMSLYNSSSCGFRSYDGFLFGRFDMHIKLVPGNSAGIVTTYYVSCTFPHYYQFVFLSISQQSC</sequence>
<keyword evidence="2" id="KW-0326">Glycosidase</keyword>
<dbReference type="Pfam" id="PF00722">
    <property type="entry name" value="Glyco_hydro_16"/>
    <property type="match status" value="1"/>
</dbReference>
<dbReference type="InterPro" id="IPR000757">
    <property type="entry name" value="Beta-glucanase-like"/>
</dbReference>
<keyword evidence="1" id="KW-0378">Hydrolase</keyword>
<comment type="caution">
    <text evidence="4">The sequence shown here is derived from an EMBL/GenBank/DDBJ whole genome shotgun (WGS) entry which is preliminary data.</text>
</comment>
<evidence type="ECO:0000256" key="1">
    <source>
        <dbReference type="ARBA" id="ARBA00022801"/>
    </source>
</evidence>
<evidence type="ECO:0000256" key="2">
    <source>
        <dbReference type="ARBA" id="ARBA00023295"/>
    </source>
</evidence>
<evidence type="ECO:0000313" key="4">
    <source>
        <dbReference type="EMBL" id="KAG5553536.1"/>
    </source>
</evidence>
<evidence type="ECO:0000313" key="5">
    <source>
        <dbReference type="Proteomes" id="UP000823749"/>
    </source>
</evidence>
<dbReference type="InterPro" id="IPR044791">
    <property type="entry name" value="Beta-glucanase/XTH"/>
</dbReference>
<dbReference type="GO" id="GO:0005975">
    <property type="term" value="P:carbohydrate metabolic process"/>
    <property type="evidence" value="ECO:0007669"/>
    <property type="project" value="InterPro"/>
</dbReference>
<evidence type="ECO:0000259" key="3">
    <source>
        <dbReference type="Pfam" id="PF00722"/>
    </source>
</evidence>
<protein>
    <recommendedName>
        <fullName evidence="3">GH16 domain-containing protein</fullName>
    </recommendedName>
</protein>
<keyword evidence="5" id="KW-1185">Reference proteome</keyword>
<dbReference type="GO" id="GO:0004553">
    <property type="term" value="F:hydrolase activity, hydrolyzing O-glycosyl compounds"/>
    <property type="evidence" value="ECO:0007669"/>
    <property type="project" value="InterPro"/>
</dbReference>
<dbReference type="SUPFAM" id="SSF49899">
    <property type="entry name" value="Concanavalin A-like lectins/glucanases"/>
    <property type="match status" value="1"/>
</dbReference>
<dbReference type="Proteomes" id="UP000823749">
    <property type="component" value="Chromosome 4"/>
</dbReference>
<dbReference type="AlphaFoldDB" id="A0AAV6KLV2"/>
<accession>A0AAV6KLV2</accession>
<dbReference type="Gene3D" id="2.60.120.200">
    <property type="match status" value="1"/>
</dbReference>
<gene>
    <name evidence="4" type="ORF">RHGRI_011412</name>
</gene>
<dbReference type="PANTHER" id="PTHR31062">
    <property type="entry name" value="XYLOGLUCAN ENDOTRANSGLUCOSYLASE/HYDROLASE PROTEIN 8-RELATED"/>
    <property type="match status" value="1"/>
</dbReference>
<organism evidence="4 5">
    <name type="scientific">Rhododendron griersonianum</name>
    <dbReference type="NCBI Taxonomy" id="479676"/>
    <lineage>
        <taxon>Eukaryota</taxon>
        <taxon>Viridiplantae</taxon>
        <taxon>Streptophyta</taxon>
        <taxon>Embryophyta</taxon>
        <taxon>Tracheophyta</taxon>
        <taxon>Spermatophyta</taxon>
        <taxon>Magnoliopsida</taxon>
        <taxon>eudicotyledons</taxon>
        <taxon>Gunneridae</taxon>
        <taxon>Pentapetalae</taxon>
        <taxon>asterids</taxon>
        <taxon>Ericales</taxon>
        <taxon>Ericaceae</taxon>
        <taxon>Ericoideae</taxon>
        <taxon>Rhodoreae</taxon>
        <taxon>Rhododendron</taxon>
    </lineage>
</organism>
<name>A0AAV6KLV2_9ERIC</name>
<proteinExistence type="predicted"/>
<dbReference type="InterPro" id="IPR013320">
    <property type="entry name" value="ConA-like_dom_sf"/>
</dbReference>
<dbReference type="EMBL" id="JACTNZ010000004">
    <property type="protein sequence ID" value="KAG5553536.1"/>
    <property type="molecule type" value="Genomic_DNA"/>
</dbReference>